<dbReference type="PRINTS" id="PR00034">
    <property type="entry name" value="HTHCRP"/>
</dbReference>
<keyword evidence="7" id="KW-1185">Reference proteome</keyword>
<dbReference type="GO" id="GO:0005829">
    <property type="term" value="C:cytosol"/>
    <property type="evidence" value="ECO:0007669"/>
    <property type="project" value="TreeGrafter"/>
</dbReference>
<dbReference type="InterPro" id="IPR036390">
    <property type="entry name" value="WH_DNA-bd_sf"/>
</dbReference>
<dbReference type="SUPFAM" id="SSF46785">
    <property type="entry name" value="Winged helix' DNA-binding domain"/>
    <property type="match status" value="1"/>
</dbReference>
<keyword evidence="3" id="KW-0804">Transcription</keyword>
<dbReference type="Pfam" id="PF13545">
    <property type="entry name" value="HTH_Crp_2"/>
    <property type="match status" value="1"/>
</dbReference>
<gene>
    <name evidence="6" type="ORF">OM074_07040</name>
</gene>
<comment type="caution">
    <text evidence="6">The sequence shown here is derived from an EMBL/GenBank/DDBJ whole genome shotgun (WGS) entry which is preliminary data.</text>
</comment>
<dbReference type="InterPro" id="IPR018490">
    <property type="entry name" value="cNMP-bd_dom_sf"/>
</dbReference>
<evidence type="ECO:0000313" key="6">
    <source>
        <dbReference type="EMBL" id="MCW3805377.1"/>
    </source>
</evidence>
<keyword evidence="2" id="KW-0238">DNA-binding</keyword>
<dbReference type="SUPFAM" id="SSF51206">
    <property type="entry name" value="cAMP-binding domain-like"/>
    <property type="match status" value="1"/>
</dbReference>
<dbReference type="PANTHER" id="PTHR24567">
    <property type="entry name" value="CRP FAMILY TRANSCRIPTIONAL REGULATORY PROTEIN"/>
    <property type="match status" value="1"/>
</dbReference>
<dbReference type="EMBL" id="JAPDPI010000010">
    <property type="protein sequence ID" value="MCW3805377.1"/>
    <property type="molecule type" value="Genomic_DNA"/>
</dbReference>
<dbReference type="Proteomes" id="UP001207408">
    <property type="component" value="Unassembled WGS sequence"/>
</dbReference>
<name>A0AAE3MD46_9BACT</name>
<dbReference type="Pfam" id="PF00027">
    <property type="entry name" value="cNMP_binding"/>
    <property type="match status" value="1"/>
</dbReference>
<dbReference type="InterPro" id="IPR012318">
    <property type="entry name" value="HTH_CRP"/>
</dbReference>
<evidence type="ECO:0000259" key="5">
    <source>
        <dbReference type="PROSITE" id="PS51063"/>
    </source>
</evidence>
<dbReference type="InterPro" id="IPR000595">
    <property type="entry name" value="cNMP-bd_dom"/>
</dbReference>
<feature type="domain" description="HTH crp-type" evidence="5">
    <location>
        <begin position="158"/>
        <end position="229"/>
    </location>
</feature>
<dbReference type="Gene3D" id="2.60.120.10">
    <property type="entry name" value="Jelly Rolls"/>
    <property type="match status" value="1"/>
</dbReference>
<keyword evidence="1" id="KW-0805">Transcription regulation</keyword>
<dbReference type="InterPro" id="IPR050397">
    <property type="entry name" value="Env_Response_Regulators"/>
</dbReference>
<dbReference type="PROSITE" id="PS51063">
    <property type="entry name" value="HTH_CRP_2"/>
    <property type="match status" value="1"/>
</dbReference>
<dbReference type="PANTHER" id="PTHR24567:SF74">
    <property type="entry name" value="HTH-TYPE TRANSCRIPTIONAL REGULATOR ARCR"/>
    <property type="match status" value="1"/>
</dbReference>
<proteinExistence type="predicted"/>
<dbReference type="SMART" id="SM00419">
    <property type="entry name" value="HTH_CRP"/>
    <property type="match status" value="1"/>
</dbReference>
<evidence type="ECO:0000256" key="1">
    <source>
        <dbReference type="ARBA" id="ARBA00023015"/>
    </source>
</evidence>
<protein>
    <submittedName>
        <fullName evidence="6">Crp/Fnr family transcriptional regulator</fullName>
    </submittedName>
</protein>
<accession>A0AAE3MD46</accession>
<dbReference type="Gene3D" id="1.10.10.10">
    <property type="entry name" value="Winged helix-like DNA-binding domain superfamily/Winged helix DNA-binding domain"/>
    <property type="match status" value="1"/>
</dbReference>
<evidence type="ECO:0000259" key="4">
    <source>
        <dbReference type="PROSITE" id="PS50042"/>
    </source>
</evidence>
<dbReference type="CDD" id="cd00038">
    <property type="entry name" value="CAP_ED"/>
    <property type="match status" value="1"/>
</dbReference>
<dbReference type="InterPro" id="IPR014710">
    <property type="entry name" value="RmlC-like_jellyroll"/>
</dbReference>
<dbReference type="GO" id="GO:0003700">
    <property type="term" value="F:DNA-binding transcription factor activity"/>
    <property type="evidence" value="ECO:0007669"/>
    <property type="project" value="TreeGrafter"/>
</dbReference>
<dbReference type="AlphaFoldDB" id="A0AAE3MD46"/>
<evidence type="ECO:0000313" key="7">
    <source>
        <dbReference type="Proteomes" id="UP001207408"/>
    </source>
</evidence>
<dbReference type="GO" id="GO:0003677">
    <property type="term" value="F:DNA binding"/>
    <property type="evidence" value="ECO:0007669"/>
    <property type="project" value="UniProtKB-KW"/>
</dbReference>
<evidence type="ECO:0000256" key="3">
    <source>
        <dbReference type="ARBA" id="ARBA00023163"/>
    </source>
</evidence>
<reference evidence="6" key="1">
    <citation type="submission" date="2022-10" db="EMBL/GenBank/DDBJ databases">
        <authorList>
            <person name="Yu W.X."/>
        </authorList>
    </citation>
    <scope>NUCLEOTIDE SEQUENCE</scope>
    <source>
        <strain evidence="6">D04</strain>
    </source>
</reference>
<sequence>MLSQVERKSYENFIVNPVLSDISLFNLLTDEEKMLLERNSSRYRFKRGTIIYYEGKRHSGIYCVLKGVVKIFKMGCLGKEQILRFAHKGDVIAYRSLLTNEIACTSAKVTEDAEVCNIPYAVLMELFERNWKFRQYMMRMMCKELNEVNCLVTEIAQKSVRERTAEILLYFKDEFGIDFDNTLKIRITRVELANNIGTATESVIRVLKAFENENLIELDGRQIKILNSGRLREIADFQMYRQHCKF</sequence>
<feature type="domain" description="Cyclic nucleotide-binding" evidence="4">
    <location>
        <begin position="24"/>
        <end position="144"/>
    </location>
</feature>
<dbReference type="PROSITE" id="PS50042">
    <property type="entry name" value="CNMP_BINDING_3"/>
    <property type="match status" value="1"/>
</dbReference>
<evidence type="ECO:0000256" key="2">
    <source>
        <dbReference type="ARBA" id="ARBA00023125"/>
    </source>
</evidence>
<dbReference type="InterPro" id="IPR036388">
    <property type="entry name" value="WH-like_DNA-bd_sf"/>
</dbReference>
<organism evidence="6 7">
    <name type="scientific">Plebeiibacterium marinum</name>
    <dbReference type="NCBI Taxonomy" id="2992111"/>
    <lineage>
        <taxon>Bacteria</taxon>
        <taxon>Pseudomonadati</taxon>
        <taxon>Bacteroidota</taxon>
        <taxon>Bacteroidia</taxon>
        <taxon>Marinilabiliales</taxon>
        <taxon>Marinilabiliaceae</taxon>
        <taxon>Plebeiibacterium</taxon>
    </lineage>
</organism>
<dbReference type="SMART" id="SM00100">
    <property type="entry name" value="cNMP"/>
    <property type="match status" value="1"/>
</dbReference>
<dbReference type="RefSeq" id="WP_301198748.1">
    <property type="nucleotide sequence ID" value="NZ_JAPDPI010000010.1"/>
</dbReference>